<dbReference type="HOGENOM" id="CLU_307751_0_0_7"/>
<dbReference type="KEGG" id="ade:Adeh_0033"/>
<sequence>MPLRRYGPPLALVFVSLLACTDVKQEKPAPQLVIATFASPNIPTPNDLVLQAVPTLPDSAQKELLQSFIDAGGFPSDQEVAITVPFRAVNWNGSAYVETTPPDLDPATVTPSTVALLKVDGAPQAVEFEVGSATAGRLVLRKKADASGSRRFAPGRYVVAVRGGPSGVKTTAAQGALPVNADQAIAIAAQNKDLTVHENQPPGLTPALVAQLEAVRKTLWSPLTWSDVGGRWTASVDTSVTPAFAAVAPTFAPSEVAAIATFGIAPAAAQPLTDSGSGQIPLPSTFLLDGTRPANDPPTRFYVRNVPAFGPAAAGLATLDGFSTTGMMLAPLSAPVAASSVNAQTVLLFELPEGAGAPRRMRDVAAALGAGAPATAEYLTQPPALNRTVQVGGADVAVTTAIGLQPGVAVPVPGVGIVPTPPLKEKRNYAVVITDGVKDLAGNALKRSTLANILFTFTNPPAVDGVSQLSGVSNADATALANLRAGLEPLLANLGALTGGAVTRDNVVMAYTVQTQTVTDVSVGLSALPYRTPTAFVGQGVAPLDLATLGFDAAAQAALFPNVGGFLTAMVPTIDAIDPATGALNPDTTQWAPKAIPAVVAYPSDAACTTATPCVRPLVVFHHGLSGGRLQMLTVANSLAARGFLVAAIDAPYHGDRAYCMENSECTTDGTADGVCTPDQAKAGQGDAIPPGTCTTGHLRGTNLSTVASGNYFISGNFFRIRDAIRQDHIDQAALVLAVARPPTPFPQPAQDPLAAALFQRGFAVNPTEVHYEGISLGGIIGTELLATNPRFARGVLNVPGGTLVDVFTNAPAFATSVNELFLSLGIDRSQIPTNPAVASRYLQTLILAKWILDPAEPLNYAAHVRTKLASPLLAAPPAGLGGTGLVHATTDVLGQLAKCDPVVPNATTVVGGVPLPYGDELLALASAPSTLYVSASAPNNCVPHGVLNDTLLPNSIGGQVRDDAAQFLFDLSAPVSPVTLP</sequence>
<dbReference type="OrthoDB" id="5477453at2"/>
<dbReference type="EMBL" id="CP000251">
    <property type="protein sequence ID" value="ABC79811.1"/>
    <property type="molecule type" value="Genomic_DNA"/>
</dbReference>
<dbReference type="AlphaFoldDB" id="Q2ILX8"/>
<dbReference type="PROSITE" id="PS51257">
    <property type="entry name" value="PROKAR_LIPOPROTEIN"/>
    <property type="match status" value="1"/>
</dbReference>
<dbReference type="eggNOG" id="COG1073">
    <property type="taxonomic scope" value="Bacteria"/>
</dbReference>
<protein>
    <recommendedName>
        <fullName evidence="3">Lipoprotein</fullName>
    </recommendedName>
</protein>
<dbReference type="Proteomes" id="UP000001935">
    <property type="component" value="Chromosome"/>
</dbReference>
<dbReference type="RefSeq" id="WP_011419094.1">
    <property type="nucleotide sequence ID" value="NC_007760.1"/>
</dbReference>
<name>Q2ILX8_ANADE</name>
<dbReference type="InterPro" id="IPR029058">
    <property type="entry name" value="AB_hydrolase_fold"/>
</dbReference>
<proteinExistence type="predicted"/>
<reference evidence="1" key="1">
    <citation type="submission" date="2006-01" db="EMBL/GenBank/DDBJ databases">
        <title>Complete sequence of Anaeromyxobacter dehalogenans 2CP-C.</title>
        <authorList>
            <consortium name="US DOE Joint Genome Institute"/>
            <person name="Copeland A."/>
            <person name="Lucas S."/>
            <person name="Lapidus A."/>
            <person name="Barry K."/>
            <person name="Detter J.C."/>
            <person name="Glavina T."/>
            <person name="Hammon N."/>
            <person name="Israni S."/>
            <person name="Pitluck S."/>
            <person name="Brettin T."/>
            <person name="Bruce D."/>
            <person name="Han C."/>
            <person name="Tapia R."/>
            <person name="Gilna P."/>
            <person name="Kiss H."/>
            <person name="Schmutz J."/>
            <person name="Larimer F."/>
            <person name="Land M."/>
            <person name="Kyrpides N."/>
            <person name="Anderson I."/>
            <person name="Sanford R.A."/>
            <person name="Ritalahti K.M."/>
            <person name="Thomas H.S."/>
            <person name="Kirby J.R."/>
            <person name="Zhulin I.B."/>
            <person name="Loeffler F.E."/>
            <person name="Richardson P."/>
        </authorList>
    </citation>
    <scope>NUCLEOTIDE SEQUENCE</scope>
    <source>
        <strain evidence="1">2CP-C</strain>
    </source>
</reference>
<dbReference type="Gene3D" id="3.40.50.1820">
    <property type="entry name" value="alpha/beta hydrolase"/>
    <property type="match status" value="1"/>
</dbReference>
<evidence type="ECO:0000313" key="2">
    <source>
        <dbReference type="Proteomes" id="UP000001935"/>
    </source>
</evidence>
<dbReference type="SUPFAM" id="SSF53474">
    <property type="entry name" value="alpha/beta-Hydrolases"/>
    <property type="match status" value="1"/>
</dbReference>
<organism evidence="1 2">
    <name type="scientific">Anaeromyxobacter dehalogenans (strain 2CP-C)</name>
    <dbReference type="NCBI Taxonomy" id="290397"/>
    <lineage>
        <taxon>Bacteria</taxon>
        <taxon>Pseudomonadati</taxon>
        <taxon>Myxococcota</taxon>
        <taxon>Myxococcia</taxon>
        <taxon>Myxococcales</taxon>
        <taxon>Cystobacterineae</taxon>
        <taxon>Anaeromyxobacteraceae</taxon>
        <taxon>Anaeromyxobacter</taxon>
    </lineage>
</organism>
<gene>
    <name evidence="1" type="ordered locus">Adeh_0033</name>
</gene>
<evidence type="ECO:0008006" key="3">
    <source>
        <dbReference type="Google" id="ProtNLM"/>
    </source>
</evidence>
<accession>Q2ILX8</accession>
<evidence type="ECO:0000313" key="1">
    <source>
        <dbReference type="EMBL" id="ABC79811.1"/>
    </source>
</evidence>
<dbReference type="STRING" id="290397.Adeh_0033"/>